<proteinExistence type="predicted"/>
<evidence type="ECO:0000313" key="3">
    <source>
        <dbReference type="Proteomes" id="UP000256488"/>
    </source>
</evidence>
<organism evidence="2 3">
    <name type="scientific">Virgibacillus dokdonensis</name>
    <dbReference type="NCBI Taxonomy" id="302167"/>
    <lineage>
        <taxon>Bacteria</taxon>
        <taxon>Bacillati</taxon>
        <taxon>Bacillota</taxon>
        <taxon>Bacilli</taxon>
        <taxon>Bacillales</taxon>
        <taxon>Bacillaceae</taxon>
        <taxon>Virgibacillus</taxon>
    </lineage>
</organism>
<reference evidence="2 3" key="1">
    <citation type="submission" date="2017-05" db="EMBL/GenBank/DDBJ databases">
        <title>Virgibacillus sp. AK90 isolated from a saltern of Kakinada, India.</title>
        <authorList>
            <person name="Gupta V."/>
            <person name="Sidhu C."/>
            <person name="Korpole S."/>
            <person name="Pinnaka A.K."/>
        </authorList>
    </citation>
    <scope>NUCLEOTIDE SEQUENCE [LARGE SCALE GENOMIC DNA]</scope>
    <source>
        <strain evidence="2 3">AK90</strain>
    </source>
</reference>
<evidence type="ECO:0000259" key="1">
    <source>
        <dbReference type="Pfam" id="PF13751"/>
    </source>
</evidence>
<dbReference type="Proteomes" id="UP000256488">
    <property type="component" value="Unassembled WGS sequence"/>
</dbReference>
<dbReference type="PANTHER" id="PTHR33408">
    <property type="entry name" value="TRANSPOSASE"/>
    <property type="match status" value="1"/>
</dbReference>
<evidence type="ECO:0000313" key="2">
    <source>
        <dbReference type="EMBL" id="RFA34299.1"/>
    </source>
</evidence>
<dbReference type="Pfam" id="PF13751">
    <property type="entry name" value="DDE_Tnp_1_6"/>
    <property type="match status" value="1"/>
</dbReference>
<dbReference type="EMBL" id="NFZX01000024">
    <property type="protein sequence ID" value="RFA34299.1"/>
    <property type="molecule type" value="Genomic_DNA"/>
</dbReference>
<dbReference type="InterPro" id="IPR025668">
    <property type="entry name" value="Tnp_DDE_dom"/>
</dbReference>
<sequence>MEDLAENMAVYLGLNKSKARMDSSLINSSCKNMTRIELVYTVIRNMVREITNKTDWEIPESYLAYLEKGHQNKTIYQTKTTEEKSKLEHLIQQAHDLYMLVKDCASVENFRSFEHLTRLLKEQAVATKDGNVKPVEGGKLTSQILQNPSDPDATFRHKAGETHIGHSLNFVEVYDNETDMGLIMHADVKENTYSDAQYGEDFVKNHPLSKEIDTLAVDGAYYRQETVKHAEELGLEINFSQMTGRAVAEDTIGVDQFKIDAETREITACPQGHQPIFSLYNEKKQVYSAKFYKEHCQNCPLLEQCQVKEQKRAYHISFSENKIRTDQTRSKIGTDRHQELSNYRAGVEGVPSVLKRAYRLEHLPVRGQVRSKIWIFASIIAQNFKRCRKYIKRSGLSTLLNRLFRNKFAIKRILIKKMAA</sequence>
<dbReference type="PANTHER" id="PTHR33408:SF2">
    <property type="entry name" value="TRANSPOSASE DDE DOMAIN-CONTAINING PROTEIN"/>
    <property type="match status" value="1"/>
</dbReference>
<name>A0A3E0WPH3_9BACI</name>
<comment type="caution">
    <text evidence="2">The sequence shown here is derived from an EMBL/GenBank/DDBJ whole genome shotgun (WGS) entry which is preliminary data.</text>
</comment>
<dbReference type="AlphaFoldDB" id="A0A3E0WPH3"/>
<gene>
    <name evidence="2" type="ORF">CAI16_11980</name>
</gene>
<accession>A0A3E0WPH3</accession>
<feature type="domain" description="Transposase DDE" evidence="1">
    <location>
        <begin position="269"/>
        <end position="386"/>
    </location>
</feature>
<protein>
    <recommendedName>
        <fullName evidence="1">Transposase DDE domain-containing protein</fullName>
    </recommendedName>
</protein>